<accession>A0A7J5ZUZ6</accession>
<proteinExistence type="predicted"/>
<organism evidence="1 2">
    <name type="scientific">Ameiurus melas</name>
    <name type="common">Black bullhead</name>
    <name type="synonym">Silurus melas</name>
    <dbReference type="NCBI Taxonomy" id="219545"/>
    <lineage>
        <taxon>Eukaryota</taxon>
        <taxon>Metazoa</taxon>
        <taxon>Chordata</taxon>
        <taxon>Craniata</taxon>
        <taxon>Vertebrata</taxon>
        <taxon>Euteleostomi</taxon>
        <taxon>Actinopterygii</taxon>
        <taxon>Neopterygii</taxon>
        <taxon>Teleostei</taxon>
        <taxon>Ostariophysi</taxon>
        <taxon>Siluriformes</taxon>
        <taxon>Ictaluridae</taxon>
        <taxon>Ameiurus</taxon>
    </lineage>
</organism>
<dbReference type="Proteomes" id="UP000593565">
    <property type="component" value="Unassembled WGS sequence"/>
</dbReference>
<keyword evidence="2" id="KW-1185">Reference proteome</keyword>
<evidence type="ECO:0000313" key="1">
    <source>
        <dbReference type="EMBL" id="KAF4074223.1"/>
    </source>
</evidence>
<gene>
    <name evidence="1" type="ORF">AMELA_G00237060</name>
</gene>
<dbReference type="EMBL" id="JAAGNN010000022">
    <property type="protein sequence ID" value="KAF4074223.1"/>
    <property type="molecule type" value="Genomic_DNA"/>
</dbReference>
<reference evidence="1 2" key="1">
    <citation type="submission" date="2020-02" db="EMBL/GenBank/DDBJ databases">
        <title>A chromosome-scale genome assembly of the black bullhead catfish (Ameiurus melas).</title>
        <authorList>
            <person name="Wen M."/>
            <person name="Zham M."/>
            <person name="Cabau C."/>
            <person name="Klopp C."/>
            <person name="Donnadieu C."/>
            <person name="Roques C."/>
            <person name="Bouchez O."/>
            <person name="Lampietro C."/>
            <person name="Jouanno E."/>
            <person name="Herpin A."/>
            <person name="Louis A."/>
            <person name="Berthelot C."/>
            <person name="Parey E."/>
            <person name="Roest-Crollius H."/>
            <person name="Braasch I."/>
            <person name="Postlethwait J."/>
            <person name="Robinson-Rechavi M."/>
            <person name="Echchiki A."/>
            <person name="Begum T."/>
            <person name="Montfort J."/>
            <person name="Schartl M."/>
            <person name="Bobe J."/>
            <person name="Guiguen Y."/>
        </authorList>
    </citation>
    <scope>NUCLEOTIDE SEQUENCE [LARGE SCALE GENOMIC DNA]</scope>
    <source>
        <strain evidence="1">M_S1</strain>
        <tissue evidence="1">Blood</tissue>
    </source>
</reference>
<name>A0A7J5ZUZ6_AMEME</name>
<comment type="caution">
    <text evidence="1">The sequence shown here is derived from an EMBL/GenBank/DDBJ whole genome shotgun (WGS) entry which is preliminary data.</text>
</comment>
<protein>
    <submittedName>
        <fullName evidence="1">Uncharacterized protein</fullName>
    </submittedName>
</protein>
<evidence type="ECO:0000313" key="2">
    <source>
        <dbReference type="Proteomes" id="UP000593565"/>
    </source>
</evidence>
<dbReference type="AlphaFoldDB" id="A0A7J5ZUZ6"/>
<sequence length="90" mass="10452">MLPDDTNIFSVNTEVPPFLPEDVIFVRTQACGWKGKLTGPEDYCKRHRRYLHICQRTSFTAEEENEVDVSPSYTEETQMELLSHLFSPQT</sequence>